<reference evidence="6 7" key="1">
    <citation type="submission" date="2011-10" db="EMBL/GenBank/DDBJ databases">
        <title>The Genome Sequence of Lachnospiraceae bacterium ACC2.</title>
        <authorList>
            <consortium name="The Broad Institute Genome Sequencing Platform"/>
            <person name="Earl A."/>
            <person name="Ward D."/>
            <person name="Feldgarden M."/>
            <person name="Gevers D."/>
            <person name="Sizova M."/>
            <person name="Hazen A."/>
            <person name="Epstein S."/>
            <person name="Young S.K."/>
            <person name="Zeng Q."/>
            <person name="Gargeya S."/>
            <person name="Fitzgerald M."/>
            <person name="Haas B."/>
            <person name="Abouelleil A."/>
            <person name="Alvarado L."/>
            <person name="Arachchi H.M."/>
            <person name="Berlin A."/>
            <person name="Brown A."/>
            <person name="Chapman S.B."/>
            <person name="Chen Z."/>
            <person name="Dunbar C."/>
            <person name="Freedman E."/>
            <person name="Gearin G."/>
            <person name="Goldberg J."/>
            <person name="Griggs A."/>
            <person name="Gujja S."/>
            <person name="Heiman D."/>
            <person name="Howarth C."/>
            <person name="Larson L."/>
            <person name="Lui A."/>
            <person name="MacDonald P.J.P."/>
            <person name="Montmayeur A."/>
            <person name="Murphy C."/>
            <person name="Neiman D."/>
            <person name="Pearson M."/>
            <person name="Priest M."/>
            <person name="Roberts A."/>
            <person name="Saif S."/>
            <person name="Shea T."/>
            <person name="Shenoy N."/>
            <person name="Sisk P."/>
            <person name="Stolte C."/>
            <person name="Sykes S."/>
            <person name="Wortman J."/>
            <person name="Nusbaum C."/>
            <person name="Birren B."/>
        </authorList>
    </citation>
    <scope>NUCLEOTIDE SEQUENCE [LARGE SCALE GENOMIC DNA]</scope>
    <source>
        <strain evidence="6 7">ACC2</strain>
    </source>
</reference>
<keyword evidence="2 4" id="KW-0689">Ribosomal protein</keyword>
<dbReference type="GO" id="GO:0003735">
    <property type="term" value="F:structural constituent of ribosome"/>
    <property type="evidence" value="ECO:0007669"/>
    <property type="project" value="InterPro"/>
</dbReference>
<keyword evidence="3 4" id="KW-0687">Ribonucleoprotein</keyword>
<dbReference type="GO" id="GO:0019843">
    <property type="term" value="F:rRNA binding"/>
    <property type="evidence" value="ECO:0007669"/>
    <property type="project" value="UniProtKB-UniRule"/>
</dbReference>
<evidence type="ECO:0000313" key="7">
    <source>
        <dbReference type="Proteomes" id="UP000018466"/>
    </source>
</evidence>
<dbReference type="PANTHER" id="PTHR21349">
    <property type="entry name" value="50S RIBOSOMAL PROTEIN L21"/>
    <property type="match status" value="1"/>
</dbReference>
<dbReference type="Proteomes" id="UP000018466">
    <property type="component" value="Unassembled WGS sequence"/>
</dbReference>
<comment type="subunit">
    <text evidence="4">Part of the 50S ribosomal subunit. Contacts protein L20.</text>
</comment>
<dbReference type="RefSeq" id="WP_009532127.1">
    <property type="nucleotide sequence ID" value="NZ_CALJAI010000056.1"/>
</dbReference>
<evidence type="ECO:0000256" key="2">
    <source>
        <dbReference type="ARBA" id="ARBA00022980"/>
    </source>
</evidence>
<evidence type="ECO:0000256" key="3">
    <source>
        <dbReference type="ARBA" id="ARBA00023274"/>
    </source>
</evidence>
<dbReference type="SUPFAM" id="SSF141091">
    <property type="entry name" value="L21p-like"/>
    <property type="match status" value="1"/>
</dbReference>
<dbReference type="InterPro" id="IPR001787">
    <property type="entry name" value="Ribosomal_bL21"/>
</dbReference>
<dbReference type="NCBIfam" id="TIGR00061">
    <property type="entry name" value="L21"/>
    <property type="match status" value="1"/>
</dbReference>
<sequence>MYAIIATGGKQYKVSEGDIIRVEKLGVEAGQTVTFDQVLAVNNGEMTVGAPTVSGASVSATVLREAKAKKVVVYKYKAKLGYHKKNGHRQLYTQVKIDKINA</sequence>
<evidence type="ECO:0000313" key="6">
    <source>
        <dbReference type="EMBL" id="EHO18108.1"/>
    </source>
</evidence>
<dbReference type="Pfam" id="PF00829">
    <property type="entry name" value="Ribosomal_L21p"/>
    <property type="match status" value="1"/>
</dbReference>
<evidence type="ECO:0000256" key="1">
    <source>
        <dbReference type="ARBA" id="ARBA00008563"/>
    </source>
</evidence>
<proteinExistence type="inferred from homology"/>
<dbReference type="InterPro" id="IPR028909">
    <property type="entry name" value="bL21-like"/>
</dbReference>
<dbReference type="GO" id="GO:0005840">
    <property type="term" value="C:ribosome"/>
    <property type="evidence" value="ECO:0007669"/>
    <property type="project" value="UniProtKB-KW"/>
</dbReference>
<dbReference type="GeneID" id="86940086"/>
<accession>A0AA37DH98</accession>
<evidence type="ECO:0000256" key="4">
    <source>
        <dbReference type="HAMAP-Rule" id="MF_01363"/>
    </source>
</evidence>
<keyword evidence="4 5" id="KW-0694">RNA-binding</keyword>
<organism evidence="6 7">
    <name type="scientific">Stomatobaculum longum</name>
    <dbReference type="NCBI Taxonomy" id="796942"/>
    <lineage>
        <taxon>Bacteria</taxon>
        <taxon>Bacillati</taxon>
        <taxon>Bacillota</taxon>
        <taxon>Clostridia</taxon>
        <taxon>Lachnospirales</taxon>
        <taxon>Lachnospiraceae</taxon>
        <taxon>Stomatobaculum</taxon>
    </lineage>
</organism>
<dbReference type="GO" id="GO:0005737">
    <property type="term" value="C:cytoplasm"/>
    <property type="evidence" value="ECO:0007669"/>
    <property type="project" value="UniProtKB-ARBA"/>
</dbReference>
<gene>
    <name evidence="4" type="primary">rplU</name>
    <name evidence="6" type="ORF">HMPREF9623_00292</name>
</gene>
<dbReference type="GO" id="GO:1990904">
    <property type="term" value="C:ribonucleoprotein complex"/>
    <property type="evidence" value="ECO:0007669"/>
    <property type="project" value="UniProtKB-KW"/>
</dbReference>
<dbReference type="EMBL" id="AGEL01000003">
    <property type="protein sequence ID" value="EHO18108.1"/>
    <property type="molecule type" value="Genomic_DNA"/>
</dbReference>
<keyword evidence="7" id="KW-1185">Reference proteome</keyword>
<dbReference type="HAMAP" id="MF_01363">
    <property type="entry name" value="Ribosomal_bL21"/>
    <property type="match status" value="1"/>
</dbReference>
<keyword evidence="4 5" id="KW-0699">rRNA-binding</keyword>
<dbReference type="AlphaFoldDB" id="A0AA37DH98"/>
<protein>
    <recommendedName>
        <fullName evidence="4">Large ribosomal subunit protein bL21</fullName>
    </recommendedName>
</protein>
<dbReference type="InterPro" id="IPR036164">
    <property type="entry name" value="bL21-like_sf"/>
</dbReference>
<evidence type="ECO:0000256" key="5">
    <source>
        <dbReference type="RuleBase" id="RU000562"/>
    </source>
</evidence>
<name>A0AA37DH98_9FIRM</name>
<dbReference type="GO" id="GO:0006412">
    <property type="term" value="P:translation"/>
    <property type="evidence" value="ECO:0007669"/>
    <property type="project" value="UniProtKB-UniRule"/>
</dbReference>
<dbReference type="PANTHER" id="PTHR21349:SF0">
    <property type="entry name" value="LARGE RIBOSOMAL SUBUNIT PROTEIN BL21M"/>
    <property type="match status" value="1"/>
</dbReference>
<comment type="similarity">
    <text evidence="1 4 5">Belongs to the bacterial ribosomal protein bL21 family.</text>
</comment>
<comment type="function">
    <text evidence="4 5">This protein binds to 23S rRNA in the presence of protein L20.</text>
</comment>
<comment type="caution">
    <text evidence="6">The sequence shown here is derived from an EMBL/GenBank/DDBJ whole genome shotgun (WGS) entry which is preliminary data.</text>
</comment>